<dbReference type="SMART" id="SM00388">
    <property type="entry name" value="HisKA"/>
    <property type="match status" value="1"/>
</dbReference>
<keyword evidence="3" id="KW-0597">Phosphoprotein</keyword>
<evidence type="ECO:0000256" key="3">
    <source>
        <dbReference type="ARBA" id="ARBA00022553"/>
    </source>
</evidence>
<evidence type="ECO:0000313" key="9">
    <source>
        <dbReference type="EMBL" id="UOE33685.1"/>
    </source>
</evidence>
<protein>
    <recommendedName>
        <fullName evidence="2">histidine kinase</fullName>
        <ecNumber evidence="2">2.7.13.3</ecNumber>
    </recommendedName>
</protein>
<dbReference type="CDD" id="cd00130">
    <property type="entry name" value="PAS"/>
    <property type="match status" value="2"/>
</dbReference>
<feature type="region of interest" description="Disordered" evidence="7">
    <location>
        <begin position="845"/>
        <end position="993"/>
    </location>
</feature>
<accession>A0ABY4BAJ8</accession>
<evidence type="ECO:0000256" key="6">
    <source>
        <dbReference type="SAM" id="Coils"/>
    </source>
</evidence>
<keyword evidence="5" id="KW-0418">Kinase</keyword>
<evidence type="ECO:0000256" key="2">
    <source>
        <dbReference type="ARBA" id="ARBA00012438"/>
    </source>
</evidence>
<dbReference type="InterPro" id="IPR052162">
    <property type="entry name" value="Sensor_kinase/Photoreceptor"/>
</dbReference>
<dbReference type="SUPFAM" id="SSF47384">
    <property type="entry name" value="Homodimeric domain of signal transducing histidine kinase"/>
    <property type="match status" value="1"/>
</dbReference>
<dbReference type="InterPro" id="IPR036097">
    <property type="entry name" value="HisK_dim/P_sf"/>
</dbReference>
<reference evidence="9 10" key="1">
    <citation type="submission" date="2022-03" db="EMBL/GenBank/DDBJ databases">
        <title>Hymenobactersp. isolated from the air.</title>
        <authorList>
            <person name="Won M."/>
            <person name="Kwon S.-W."/>
        </authorList>
    </citation>
    <scope>NUCLEOTIDE SEQUENCE [LARGE SCALE GENOMIC DNA]</scope>
    <source>
        <strain evidence="9 10">KACC 22596</strain>
    </source>
</reference>
<dbReference type="SMART" id="SM00091">
    <property type="entry name" value="PAS"/>
    <property type="match status" value="4"/>
</dbReference>
<evidence type="ECO:0000256" key="7">
    <source>
        <dbReference type="SAM" id="MobiDB-lite"/>
    </source>
</evidence>
<dbReference type="InterPro" id="IPR000700">
    <property type="entry name" value="PAS-assoc_C"/>
</dbReference>
<dbReference type="InterPro" id="IPR000014">
    <property type="entry name" value="PAS"/>
</dbReference>
<dbReference type="Proteomes" id="UP000831390">
    <property type="component" value="Chromosome"/>
</dbReference>
<feature type="compositionally biased region" description="Basic residues" evidence="7">
    <location>
        <begin position="871"/>
        <end position="891"/>
    </location>
</feature>
<comment type="catalytic activity">
    <reaction evidence="1">
        <text>ATP + protein L-histidine = ADP + protein N-phospho-L-histidine.</text>
        <dbReference type="EC" id="2.7.13.3"/>
    </reaction>
</comment>
<evidence type="ECO:0000259" key="8">
    <source>
        <dbReference type="PROSITE" id="PS50113"/>
    </source>
</evidence>
<feature type="coiled-coil region" evidence="6">
    <location>
        <begin position="280"/>
        <end position="307"/>
    </location>
</feature>
<dbReference type="InterPro" id="IPR013656">
    <property type="entry name" value="PAS_4"/>
</dbReference>
<sequence length="1116" mass="123585">MSDFPASALPETAPAPADLLRAVFDVSLSPLNLLRPLYANGGGEIADFGIDYLNPAAQRLTGLAGQPGGTLHTHFPNARANGLFAFYCRVFETNTPDQLALHYLADQQDTVLQVAAQRHGGQLVASFMDAATGPRTAVETALRESRAREQAARAEAEAERNRLQQVLERMSANVALLSGPEHRYSYVNPEYLRLFPGRPVLGRTLREVIPELEGQGFYELFDRVYETGEPYYQAESEAWADYAGTGQPQRRYYRTSFEPLRNAEGRVTEVLNFAVDVTAQVEARQEVERLSREAEAARADAERQRGELLRVFEQAPLAIAVYRGPNYVIELANPTVCRLWGRRQKDILGKGLFEALPEVAGMGYEQLLDEVMATGVPYVAHAMEAQHDRNGRRETVYWDFVYVPMYEPDGRVYGAMVVATEVTTQVHARQQMQQLNDELEMRVTARSAEARAAQFEAEQQREQARHQQALLGQILGQVPAAIATLMGPEHRYTFFNGPYQALSAGRTALGRTVAEVLPEVEEQGFISLLDQVYTTGEPFIGAETLIMMQNEATGQPEQHYLDFIYQPLRDAQQRTQGILVFALDVTDRVRARKQADTLQTAMMAVLRQQAQEREAQRAELRRIFEQAPVAIAILRGPALVIELANDAVAAIWQRPAAEVLGRPYFEALPETTGQGFEQLLREVLRNGRPLRVTEAPVQLPAPVGTEPRQAYVDFVFQPLFDEERRVTGLLAMGTEVTDQVQARQQVQGLNEELYSINEELQVTNEELIDTNNRLIRTNADLDTFVYTASHDLKAPIANIEGLLEALRYDLPPAVLEGDGVARLLDMMQGSVARFQQTIGHLTSISQVQHRESTETVDLPALVRGRAPRPGPAHRSRRGHPHRDHGGLRGRARGPQNPALGGVQPALERHQIPRPRPARPGATARSLPAPAPHPRSAGQRPGPDRRAAGPPLRHVPPPAHPRRRLGRGPVHGEAPSGKRGWHHSGGKPAREGFHLPRDAAGVDRCRTQYKLSSVKHLLGLPRGVGSGLRNLRSVGIRLADFQYQGGGGQAHNFIAIGRGLNHNLHFVGSKVPGAGRRWRLALCLSVIHDERPVAVIMVDVVQRARGKESGWRGGIGC</sequence>
<dbReference type="Gene3D" id="3.30.450.20">
    <property type="entry name" value="PAS domain"/>
    <property type="match status" value="5"/>
</dbReference>
<evidence type="ECO:0000256" key="4">
    <source>
        <dbReference type="ARBA" id="ARBA00022679"/>
    </source>
</evidence>
<dbReference type="EC" id="2.7.13.3" evidence="2"/>
<dbReference type="EMBL" id="CP094534">
    <property type="protein sequence ID" value="UOE33685.1"/>
    <property type="molecule type" value="Genomic_DNA"/>
</dbReference>
<dbReference type="InterPro" id="IPR003661">
    <property type="entry name" value="HisK_dim/P_dom"/>
</dbReference>
<feature type="coiled-coil region" evidence="6">
    <location>
        <begin position="142"/>
        <end position="173"/>
    </location>
</feature>
<dbReference type="PROSITE" id="PS50113">
    <property type="entry name" value="PAC"/>
    <property type="match status" value="1"/>
</dbReference>
<dbReference type="Pfam" id="PF08448">
    <property type="entry name" value="PAS_4"/>
    <property type="match status" value="4"/>
</dbReference>
<organism evidence="9 10">
    <name type="scientific">Hymenobacter monticola</name>
    <dbReference type="NCBI Taxonomy" id="1705399"/>
    <lineage>
        <taxon>Bacteria</taxon>
        <taxon>Pseudomonadati</taxon>
        <taxon>Bacteroidota</taxon>
        <taxon>Cytophagia</taxon>
        <taxon>Cytophagales</taxon>
        <taxon>Hymenobacteraceae</taxon>
        <taxon>Hymenobacter</taxon>
    </lineage>
</organism>
<feature type="domain" description="PAC" evidence="8">
    <location>
        <begin position="232"/>
        <end position="289"/>
    </location>
</feature>
<feature type="coiled-coil region" evidence="6">
    <location>
        <begin position="746"/>
        <end position="777"/>
    </location>
</feature>
<dbReference type="SUPFAM" id="SSF55785">
    <property type="entry name" value="PYP-like sensor domain (PAS domain)"/>
    <property type="match status" value="4"/>
</dbReference>
<dbReference type="Gene3D" id="1.10.287.130">
    <property type="match status" value="1"/>
</dbReference>
<dbReference type="InterPro" id="IPR035965">
    <property type="entry name" value="PAS-like_dom_sf"/>
</dbReference>
<proteinExistence type="predicted"/>
<gene>
    <name evidence="9" type="ORF">MTP16_21500</name>
</gene>
<dbReference type="CDD" id="cd00082">
    <property type="entry name" value="HisKA"/>
    <property type="match status" value="1"/>
</dbReference>
<evidence type="ECO:0000256" key="1">
    <source>
        <dbReference type="ARBA" id="ARBA00000085"/>
    </source>
</evidence>
<dbReference type="PANTHER" id="PTHR43304:SF1">
    <property type="entry name" value="PAC DOMAIN-CONTAINING PROTEIN"/>
    <property type="match status" value="1"/>
</dbReference>
<evidence type="ECO:0000313" key="10">
    <source>
        <dbReference type="Proteomes" id="UP000831390"/>
    </source>
</evidence>
<keyword evidence="10" id="KW-1185">Reference proteome</keyword>
<evidence type="ECO:0000256" key="5">
    <source>
        <dbReference type="ARBA" id="ARBA00022777"/>
    </source>
</evidence>
<dbReference type="PANTHER" id="PTHR43304">
    <property type="entry name" value="PHYTOCHROME-LIKE PROTEIN CPH1"/>
    <property type="match status" value="1"/>
</dbReference>
<name>A0ABY4BAJ8_9BACT</name>
<keyword evidence="6" id="KW-0175">Coiled coil</keyword>
<keyword evidence="4" id="KW-0808">Transferase</keyword>